<gene>
    <name evidence="2" type="primary">TTM3_1</name>
    <name evidence="2" type="ORF">CK203_059688</name>
</gene>
<sequence>MEVEVKLRLPDAASHQKLSDLLAPFHVKTLIQENIFFDGAAAELSSKFAVLRLRFYDLDSRCVLSLKSQPQISNGISRAKEVEEEIEPLIGRACVAEPWRFKSMSSRIIKRLRDEFEVGDEGLVCLGGFRNVRAVYAWNGLNLELDETLFDFGTNYEIECESSEPERAKKLLEGFLEENGISFSNAEASKFAYGHPIAIDQYNSLANCRIMDCDGKYVLMGCSRCFESTEAGVEARETICNIDTREFLHLVATSPPWVVVIIVEGGSFLRKELESKDALLKEIREDKLATDEVTLFSTQKDVQAFQIKSGMKGQVNTLEAKLANVQSLIDDSNRSFVGMMQRINYGVHREDVSLPLNQEGSWVVKKLGLGMRLKKWRVKRLRREQTRGKEGDKEENGSQVVKESDCFNWWECFL</sequence>
<name>A0A438GFL7_VITVI</name>
<dbReference type="InterPro" id="IPR023577">
    <property type="entry name" value="CYTH_domain"/>
</dbReference>
<evidence type="ECO:0000313" key="3">
    <source>
        <dbReference type="Proteomes" id="UP000288805"/>
    </source>
</evidence>
<dbReference type="Proteomes" id="UP000288805">
    <property type="component" value="Unassembled WGS sequence"/>
</dbReference>
<dbReference type="PANTHER" id="PTHR34948">
    <property type="entry name" value="OS08G0299200 PROTEIN"/>
    <property type="match status" value="1"/>
</dbReference>
<dbReference type="AlphaFoldDB" id="A0A438GFL7"/>
<proteinExistence type="predicted"/>
<dbReference type="Gene3D" id="2.40.320.10">
    <property type="entry name" value="Hypothetical Protein Pfu-838710-001"/>
    <property type="match status" value="1"/>
</dbReference>
<reference evidence="2 3" key="1">
    <citation type="journal article" date="2018" name="PLoS Genet.">
        <title>Population sequencing reveals clonal diversity and ancestral inbreeding in the grapevine cultivar Chardonnay.</title>
        <authorList>
            <person name="Roach M.J."/>
            <person name="Johnson D.L."/>
            <person name="Bohlmann J."/>
            <person name="van Vuuren H.J."/>
            <person name="Jones S.J."/>
            <person name="Pretorius I.S."/>
            <person name="Schmidt S.A."/>
            <person name="Borneman A.R."/>
        </authorList>
    </citation>
    <scope>NUCLEOTIDE SEQUENCE [LARGE SCALE GENOMIC DNA]</scope>
    <source>
        <strain evidence="3">cv. Chardonnay</strain>
        <tissue evidence="2">Leaf</tissue>
    </source>
</reference>
<organism evidence="2 3">
    <name type="scientific">Vitis vinifera</name>
    <name type="common">Grape</name>
    <dbReference type="NCBI Taxonomy" id="29760"/>
    <lineage>
        <taxon>Eukaryota</taxon>
        <taxon>Viridiplantae</taxon>
        <taxon>Streptophyta</taxon>
        <taxon>Embryophyta</taxon>
        <taxon>Tracheophyta</taxon>
        <taxon>Spermatophyta</taxon>
        <taxon>Magnoliopsida</taxon>
        <taxon>eudicotyledons</taxon>
        <taxon>Gunneridae</taxon>
        <taxon>Pentapetalae</taxon>
        <taxon>rosids</taxon>
        <taxon>Vitales</taxon>
        <taxon>Vitaceae</taxon>
        <taxon>Viteae</taxon>
        <taxon>Vitis</taxon>
    </lineage>
</organism>
<dbReference type="EMBL" id="QGNW01000449">
    <property type="protein sequence ID" value="RVW71005.1"/>
    <property type="molecule type" value="Genomic_DNA"/>
</dbReference>
<dbReference type="CDD" id="cd07374">
    <property type="entry name" value="CYTH-like_Pase"/>
    <property type="match status" value="1"/>
</dbReference>
<dbReference type="SUPFAM" id="SSF55154">
    <property type="entry name" value="CYTH-like phosphatases"/>
    <property type="match status" value="1"/>
</dbReference>
<protein>
    <submittedName>
        <fullName evidence="2">Triphosphate tunel metalloenzyme 3</fullName>
    </submittedName>
</protein>
<dbReference type="GO" id="GO:0016462">
    <property type="term" value="F:pyrophosphatase activity"/>
    <property type="evidence" value="ECO:0007669"/>
    <property type="project" value="UniProtKB-ARBA"/>
</dbReference>
<dbReference type="Pfam" id="PF01928">
    <property type="entry name" value="CYTH"/>
    <property type="match status" value="1"/>
</dbReference>
<comment type="caution">
    <text evidence="2">The sequence shown here is derived from an EMBL/GenBank/DDBJ whole genome shotgun (WGS) entry which is preliminary data.</text>
</comment>
<evidence type="ECO:0000313" key="2">
    <source>
        <dbReference type="EMBL" id="RVW71005.1"/>
    </source>
</evidence>
<dbReference type="PROSITE" id="PS51707">
    <property type="entry name" value="CYTH"/>
    <property type="match status" value="1"/>
</dbReference>
<dbReference type="InterPro" id="IPR033469">
    <property type="entry name" value="CYTH-like_dom_sf"/>
</dbReference>
<evidence type="ECO:0000259" key="1">
    <source>
        <dbReference type="PROSITE" id="PS51707"/>
    </source>
</evidence>
<accession>A0A438GFL7</accession>
<dbReference type="PANTHER" id="PTHR34948:SF9">
    <property type="entry name" value="CYTH DOMAIN-CONTAINING PROTEIN"/>
    <property type="match status" value="1"/>
</dbReference>
<feature type="domain" description="CYTH" evidence="1">
    <location>
        <begin position="1"/>
        <end position="199"/>
    </location>
</feature>